<evidence type="ECO:0000313" key="3">
    <source>
        <dbReference type="Proteomes" id="UP000053647"/>
    </source>
</evidence>
<evidence type="ECO:0000313" key="2">
    <source>
        <dbReference type="EMBL" id="KIJ11262.1"/>
    </source>
</evidence>
<dbReference type="OrthoDB" id="3243781at2759"/>
<dbReference type="HOGENOM" id="CLU_709997_0_0_1"/>
<gene>
    <name evidence="2" type="ORF">PAXINDRAFT_101722</name>
</gene>
<keyword evidence="3" id="KW-1185">Reference proteome</keyword>
<feature type="compositionally biased region" description="Polar residues" evidence="1">
    <location>
        <begin position="332"/>
        <end position="345"/>
    </location>
</feature>
<sequence>MDRKSLSSPPAYSDLFPTPESTVMDIAALFNPQGGPNYDGTYSVHEWLTRVLTAIQNTSPAVHIITNFRHYKSLSLVEYQHEFLLLHIHPHTATAPASDATPAYFLKVFRTITNARGTKPKLGTHGDAHDRVEVVPNGNPALGDELINELSWTNEHAPRLFNMSRIFVYIQDIHPRYKVVSTQCYFFAYTAYEVMKTSYAPFTERPGRKHGKGARFLFVFSAGKAAAEKTARMIVRLERSFMPTFRQGQDPAPADPEGSASVPVAGPSRTRPDSEGVGSDVRIDIAGRVSGKDLVASMRGRRTTFENMPAAGQVSGGTGMGHDSEDILTVEESLQSPESGNSTRLQQRHVTRTFPSGDCGPPPKVETVSNISSQPALPEDKLTQRRAAR</sequence>
<name>A0A0C9TTX3_PAXIN</name>
<dbReference type="AlphaFoldDB" id="A0A0C9TTX3"/>
<evidence type="ECO:0000256" key="1">
    <source>
        <dbReference type="SAM" id="MobiDB-lite"/>
    </source>
</evidence>
<proteinExistence type="predicted"/>
<feature type="region of interest" description="Disordered" evidence="1">
    <location>
        <begin position="245"/>
        <end position="278"/>
    </location>
</feature>
<feature type="region of interest" description="Disordered" evidence="1">
    <location>
        <begin position="332"/>
        <end position="389"/>
    </location>
</feature>
<accession>A0A0C9TTX3</accession>
<organism evidence="2 3">
    <name type="scientific">Paxillus involutus ATCC 200175</name>
    <dbReference type="NCBI Taxonomy" id="664439"/>
    <lineage>
        <taxon>Eukaryota</taxon>
        <taxon>Fungi</taxon>
        <taxon>Dikarya</taxon>
        <taxon>Basidiomycota</taxon>
        <taxon>Agaricomycotina</taxon>
        <taxon>Agaricomycetes</taxon>
        <taxon>Agaricomycetidae</taxon>
        <taxon>Boletales</taxon>
        <taxon>Paxilineae</taxon>
        <taxon>Paxillaceae</taxon>
        <taxon>Paxillus</taxon>
    </lineage>
</organism>
<dbReference type="Proteomes" id="UP000053647">
    <property type="component" value="Unassembled WGS sequence"/>
</dbReference>
<reference evidence="3" key="2">
    <citation type="submission" date="2015-01" db="EMBL/GenBank/DDBJ databases">
        <title>Evolutionary Origins and Diversification of the Mycorrhizal Mutualists.</title>
        <authorList>
            <consortium name="DOE Joint Genome Institute"/>
            <consortium name="Mycorrhizal Genomics Consortium"/>
            <person name="Kohler A."/>
            <person name="Kuo A."/>
            <person name="Nagy L.G."/>
            <person name="Floudas D."/>
            <person name="Copeland A."/>
            <person name="Barry K.W."/>
            <person name="Cichocki N."/>
            <person name="Veneault-Fourrey C."/>
            <person name="LaButti K."/>
            <person name="Lindquist E.A."/>
            <person name="Lipzen A."/>
            <person name="Lundell T."/>
            <person name="Morin E."/>
            <person name="Murat C."/>
            <person name="Riley R."/>
            <person name="Ohm R."/>
            <person name="Sun H."/>
            <person name="Tunlid A."/>
            <person name="Henrissat B."/>
            <person name="Grigoriev I.V."/>
            <person name="Hibbett D.S."/>
            <person name="Martin F."/>
        </authorList>
    </citation>
    <scope>NUCLEOTIDE SEQUENCE [LARGE SCALE GENOMIC DNA]</scope>
    <source>
        <strain evidence="3">ATCC 200175</strain>
    </source>
</reference>
<protein>
    <submittedName>
        <fullName evidence="2">Uncharacterized protein</fullName>
    </submittedName>
</protein>
<reference evidence="2 3" key="1">
    <citation type="submission" date="2014-06" db="EMBL/GenBank/DDBJ databases">
        <authorList>
            <consortium name="DOE Joint Genome Institute"/>
            <person name="Kuo A."/>
            <person name="Kohler A."/>
            <person name="Nagy L.G."/>
            <person name="Floudas D."/>
            <person name="Copeland A."/>
            <person name="Barry K.W."/>
            <person name="Cichocki N."/>
            <person name="Veneault-Fourrey C."/>
            <person name="LaButti K."/>
            <person name="Lindquist E.A."/>
            <person name="Lipzen A."/>
            <person name="Lundell T."/>
            <person name="Morin E."/>
            <person name="Murat C."/>
            <person name="Sun H."/>
            <person name="Tunlid A."/>
            <person name="Henrissat B."/>
            <person name="Grigoriev I.V."/>
            <person name="Hibbett D.S."/>
            <person name="Martin F."/>
            <person name="Nordberg H.P."/>
            <person name="Cantor M.N."/>
            <person name="Hua S.X."/>
        </authorList>
    </citation>
    <scope>NUCLEOTIDE SEQUENCE [LARGE SCALE GENOMIC DNA]</scope>
    <source>
        <strain evidence="2 3">ATCC 200175</strain>
    </source>
</reference>
<dbReference type="EMBL" id="KN819383">
    <property type="protein sequence ID" value="KIJ11262.1"/>
    <property type="molecule type" value="Genomic_DNA"/>
</dbReference>